<reference evidence="1 2" key="1">
    <citation type="journal article" date="2008" name="Proc. Natl. Acad. Sci. U.S.A.">
        <title>Nitrogen fixation island and rhizosphere competence traits in the genome of root-associated Pseudomonas stutzeri A1501.</title>
        <authorList>
            <person name="Yan Y."/>
            <person name="Yang J."/>
            <person name="Dou Y."/>
            <person name="Chen M."/>
            <person name="Ping S."/>
            <person name="Peng J."/>
            <person name="Lu W."/>
            <person name="Zhang W."/>
            <person name="Yao Z."/>
            <person name="Li H."/>
            <person name="Liu W."/>
            <person name="He S."/>
            <person name="Geng L."/>
            <person name="Zhang X."/>
            <person name="Yang F."/>
            <person name="Yu H."/>
            <person name="Zhan Y."/>
            <person name="Li D."/>
            <person name="Lin Z."/>
            <person name="Wang Y."/>
            <person name="Elmerich C."/>
            <person name="Lin M."/>
            <person name="Jin Q."/>
        </authorList>
    </citation>
    <scope>NUCLEOTIDE SEQUENCE [LARGE SCALE GENOMIC DNA]</scope>
    <source>
        <strain evidence="1 2">A1501</strain>
    </source>
</reference>
<keyword evidence="1" id="KW-0762">Sugar transport</keyword>
<dbReference type="KEGG" id="psa:PST_3009"/>
<keyword evidence="2" id="KW-1185">Reference proteome</keyword>
<evidence type="ECO:0000313" key="1">
    <source>
        <dbReference type="EMBL" id="ABP80650.1"/>
    </source>
</evidence>
<dbReference type="EMBL" id="CP000304">
    <property type="protein sequence ID" value="ABP80650.1"/>
    <property type="molecule type" value="Genomic_DNA"/>
</dbReference>
<dbReference type="HOGENOM" id="CLU_1474011_0_0_6"/>
<dbReference type="eggNOG" id="ENOG50338W0">
    <property type="taxonomic scope" value="Bacteria"/>
</dbReference>
<protein>
    <submittedName>
        <fullName evidence="1">ABC-type sugar transport system, ATPase component</fullName>
    </submittedName>
</protein>
<name>A4VNU9_STUS1</name>
<organism evidence="1 2">
    <name type="scientific">Stutzerimonas stutzeri (strain A1501)</name>
    <name type="common">Pseudomonas stutzeri</name>
    <dbReference type="NCBI Taxonomy" id="379731"/>
    <lineage>
        <taxon>Bacteria</taxon>
        <taxon>Pseudomonadati</taxon>
        <taxon>Pseudomonadota</taxon>
        <taxon>Gammaproteobacteria</taxon>
        <taxon>Pseudomonadales</taxon>
        <taxon>Pseudomonadaceae</taxon>
        <taxon>Stutzerimonas</taxon>
    </lineage>
</organism>
<proteinExistence type="predicted"/>
<keyword evidence="1" id="KW-0813">Transport</keyword>
<sequence>MISRARPSGNRICLASVQRALTSLRAALSCAAFLHLRFRAVMSHSQAIIVPRISTFPAHEAKARMILRWLAERRIVESLPTTCGRGVGGMGYATASGARSVVLHPERLPFGEAINGLEVVTKRCIYTPTQGFAEEAGCPECRREIGEALFESLDEWMPRQTDNFTCPECGHEDDINGFLFIPACAFSNLGFIFNGWGEAGFTQAFLDEFAERLGFAVALVIDRP</sequence>
<evidence type="ECO:0000313" key="2">
    <source>
        <dbReference type="Proteomes" id="UP000000233"/>
    </source>
</evidence>
<dbReference type="Proteomes" id="UP000000233">
    <property type="component" value="Chromosome"/>
</dbReference>
<accession>A4VNU9</accession>
<dbReference type="AlphaFoldDB" id="A4VNU9"/>
<gene>
    <name evidence="1" type="ordered locus">PST_3009</name>
</gene>